<evidence type="ECO:0000313" key="2">
    <source>
        <dbReference type="Proteomes" id="UP001408789"/>
    </source>
</evidence>
<comment type="caution">
    <text evidence="1">The sequence shown here is derived from an EMBL/GenBank/DDBJ whole genome shotgun (WGS) entry which is preliminary data.</text>
</comment>
<dbReference type="EMBL" id="JBCNJP010000025">
    <property type="protein sequence ID" value="KAK9054456.1"/>
    <property type="molecule type" value="Genomic_DNA"/>
</dbReference>
<name>A0AAP0CEF0_9ASTR</name>
<protein>
    <submittedName>
        <fullName evidence="1">Uncharacterized protein</fullName>
    </submittedName>
</protein>
<sequence>MIETKNCDAPMIPNGRLGAHEGDPLADAEKYRRIVGKLNYLTITRPDIAFPVSVVSQFMSSPRTSHWEAVCHILKYLKGAPGRGILYQNNGHHTVEGFTDADYNGDPTSRRSTTGYCIRVGGNLVSWKSKKQSVVSRSSAESEYRAMAQTTCELVWVRNLLGEIGFKQNKPMNLWCDNEAAIHIANNPVFHERTKHIEVDCHFTREKLEDGTIATPHVRSGEQLADVFTKALPGSRISYICNKLGMINIYAPA</sequence>
<dbReference type="AlphaFoldDB" id="A0AAP0CEF0"/>
<reference evidence="1 2" key="1">
    <citation type="submission" date="2024-04" db="EMBL/GenBank/DDBJ databases">
        <title>The reference genome of an endangered Asteraceae, Deinandra increscens subsp. villosa, native to the Central Coast of California.</title>
        <authorList>
            <person name="Guilliams M."/>
            <person name="Hasenstab-Lehman K."/>
            <person name="Meyer R."/>
            <person name="Mcevoy S."/>
        </authorList>
    </citation>
    <scope>NUCLEOTIDE SEQUENCE [LARGE SCALE GENOMIC DNA]</scope>
    <source>
        <tissue evidence="1">Leaf</tissue>
    </source>
</reference>
<dbReference type="PANTHER" id="PTHR11439:SF484">
    <property type="entry name" value="REVERSE TRANSCRIPTASE TY1_COPIA-TYPE DOMAIN-CONTAINING PROTEIN"/>
    <property type="match status" value="1"/>
</dbReference>
<accession>A0AAP0CEF0</accession>
<dbReference type="PANTHER" id="PTHR11439">
    <property type="entry name" value="GAG-POL-RELATED RETROTRANSPOSON"/>
    <property type="match status" value="1"/>
</dbReference>
<dbReference type="CDD" id="cd09272">
    <property type="entry name" value="RNase_HI_RT_Ty1"/>
    <property type="match status" value="1"/>
</dbReference>
<dbReference type="SUPFAM" id="SSF56672">
    <property type="entry name" value="DNA/RNA polymerases"/>
    <property type="match status" value="1"/>
</dbReference>
<organism evidence="1 2">
    <name type="scientific">Deinandra increscens subsp. villosa</name>
    <dbReference type="NCBI Taxonomy" id="3103831"/>
    <lineage>
        <taxon>Eukaryota</taxon>
        <taxon>Viridiplantae</taxon>
        <taxon>Streptophyta</taxon>
        <taxon>Embryophyta</taxon>
        <taxon>Tracheophyta</taxon>
        <taxon>Spermatophyta</taxon>
        <taxon>Magnoliopsida</taxon>
        <taxon>eudicotyledons</taxon>
        <taxon>Gunneridae</taxon>
        <taxon>Pentapetalae</taxon>
        <taxon>asterids</taxon>
        <taxon>campanulids</taxon>
        <taxon>Asterales</taxon>
        <taxon>Asteraceae</taxon>
        <taxon>Asteroideae</taxon>
        <taxon>Heliantheae alliance</taxon>
        <taxon>Madieae</taxon>
        <taxon>Madiinae</taxon>
        <taxon>Deinandra</taxon>
    </lineage>
</organism>
<evidence type="ECO:0000313" key="1">
    <source>
        <dbReference type="EMBL" id="KAK9054456.1"/>
    </source>
</evidence>
<keyword evidence="2" id="KW-1185">Reference proteome</keyword>
<gene>
    <name evidence="1" type="ORF">SSX86_025534</name>
</gene>
<proteinExistence type="predicted"/>
<dbReference type="Proteomes" id="UP001408789">
    <property type="component" value="Unassembled WGS sequence"/>
</dbReference>
<dbReference type="InterPro" id="IPR043502">
    <property type="entry name" value="DNA/RNA_pol_sf"/>
</dbReference>